<dbReference type="Gene3D" id="1.10.640.10">
    <property type="entry name" value="Haem peroxidase domain superfamily, animal type"/>
    <property type="match status" value="1"/>
</dbReference>
<dbReference type="PANTHER" id="PTHR11475:SF4">
    <property type="entry name" value="CHORION PEROXIDASE"/>
    <property type="match status" value="1"/>
</dbReference>
<dbReference type="SUPFAM" id="SSF48113">
    <property type="entry name" value="Heme-dependent peroxidases"/>
    <property type="match status" value="1"/>
</dbReference>
<proteinExistence type="predicted"/>
<dbReference type="RefSeq" id="WP_379960720.1">
    <property type="nucleotide sequence ID" value="NZ_JAUYVI010000008.1"/>
</dbReference>
<comment type="subcellular location">
    <subcellularLocation>
        <location evidence="1">Secreted</location>
    </subcellularLocation>
</comment>
<keyword evidence="5" id="KW-0560">Oxidoreductase</keyword>
<dbReference type="InterPro" id="IPR019791">
    <property type="entry name" value="Haem_peroxidase_animal"/>
</dbReference>
<dbReference type="EMBL" id="JAUYVI010000008">
    <property type="protein sequence ID" value="MDQ7250891.1"/>
    <property type="molecule type" value="Genomic_DNA"/>
</dbReference>
<dbReference type="InterPro" id="IPR010255">
    <property type="entry name" value="Haem_peroxidase_sf"/>
</dbReference>
<gene>
    <name evidence="5" type="ORF">Q8A70_24605</name>
</gene>
<keyword evidence="2" id="KW-0964">Secreted</keyword>
<dbReference type="PANTHER" id="PTHR11475">
    <property type="entry name" value="OXIDASE/PEROXIDASE"/>
    <property type="match status" value="1"/>
</dbReference>
<evidence type="ECO:0000256" key="1">
    <source>
        <dbReference type="ARBA" id="ARBA00004613"/>
    </source>
</evidence>
<evidence type="ECO:0000256" key="3">
    <source>
        <dbReference type="ARBA" id="ARBA00023180"/>
    </source>
</evidence>
<evidence type="ECO:0000313" key="5">
    <source>
        <dbReference type="EMBL" id="MDQ7250891.1"/>
    </source>
</evidence>
<evidence type="ECO:0000313" key="6">
    <source>
        <dbReference type="Proteomes" id="UP001230156"/>
    </source>
</evidence>
<evidence type="ECO:0000256" key="2">
    <source>
        <dbReference type="ARBA" id="ARBA00022525"/>
    </source>
</evidence>
<dbReference type="CDD" id="cd09819">
    <property type="entry name" value="An_peroxidase_bacterial_1"/>
    <property type="match status" value="1"/>
</dbReference>
<keyword evidence="3" id="KW-0325">Glycoprotein</keyword>
<dbReference type="InterPro" id="IPR037120">
    <property type="entry name" value="Haem_peroxidase_sf_animal"/>
</dbReference>
<keyword evidence="6" id="KW-1185">Reference proteome</keyword>
<organism evidence="5 6">
    <name type="scientific">Dongia sedimenti</name>
    <dbReference type="NCBI Taxonomy" id="3064282"/>
    <lineage>
        <taxon>Bacteria</taxon>
        <taxon>Pseudomonadati</taxon>
        <taxon>Pseudomonadota</taxon>
        <taxon>Alphaproteobacteria</taxon>
        <taxon>Rhodospirillales</taxon>
        <taxon>Dongiaceae</taxon>
        <taxon>Dongia</taxon>
    </lineage>
</organism>
<accession>A0ABU0YT55</accession>
<feature type="region of interest" description="Disordered" evidence="4">
    <location>
        <begin position="198"/>
        <end position="229"/>
    </location>
</feature>
<name>A0ABU0YT55_9PROT</name>
<comment type="caution">
    <text evidence="5">The sequence shown here is derived from an EMBL/GenBank/DDBJ whole genome shotgun (WGS) entry which is preliminary data.</text>
</comment>
<dbReference type="PROSITE" id="PS50292">
    <property type="entry name" value="PEROXIDASE_3"/>
    <property type="match status" value="1"/>
</dbReference>
<dbReference type="Pfam" id="PF03098">
    <property type="entry name" value="An_peroxidase"/>
    <property type="match status" value="1"/>
</dbReference>
<keyword evidence="5" id="KW-0575">Peroxidase</keyword>
<sequence>MHFVRKYDYEQEIAELDHAADGARASSACTTAPVESLWQTPLGGGRIMANDIFKPSEVGIKSAQVTGRPGHGTAGRHPTRQFLDTLSGHDDPGMFGRMFPTLPPLAMPDAALKELADAMKDADPDDAAGDNTKIPAGFTYLGQFIDHDITLDLTSLGDKESDPQGVVNFRTPALDLDSIYGLGPDGSRQLYARRGIEADDSGKNPGSTFLIGKTVPSADGGAQLPVSENDLPRSPEGFALIGDHRNDENLVVAQTHLAMLKFHNKVCAKISGGGKPSDADFSEARRIVTWHYQWMVLHDFVERLTEPGIVAKILDQGRQFYRFKKFPYMPVEFSAAAYRLGHSMVRQNYDHNRIFSNASLSLLFRFTGLSGGIVGDLAPNPPTGPTPVKALPSNWIIDWRRFHEVLPANPAGVGFNHTRKIDPFVVQQLHELPGGGGSLPFRNLKRGVMLGLPSGQDVARAMRIKKPLTPAEIASGPDGAIAKKHGMDDHTPLWYYILKEAQVRGNGERLGPVGSTIVSEVFVGLVHGDHQSYLWQQGKDWKPDLPSKVPGTFTMADLLRFVGDISPIDNVTTV</sequence>
<evidence type="ECO:0000256" key="4">
    <source>
        <dbReference type="SAM" id="MobiDB-lite"/>
    </source>
</evidence>
<dbReference type="Proteomes" id="UP001230156">
    <property type="component" value="Unassembled WGS sequence"/>
</dbReference>
<protein>
    <submittedName>
        <fullName evidence="5">Heme peroxidase family protein</fullName>
    </submittedName>
</protein>
<reference evidence="6" key="1">
    <citation type="submission" date="2023-08" db="EMBL/GenBank/DDBJ databases">
        <title>Rhodospirillaceae gen. nov., a novel taxon isolated from the Yangtze River Yuezi River estuary sludge.</title>
        <authorList>
            <person name="Ruan L."/>
        </authorList>
    </citation>
    <scope>NUCLEOTIDE SEQUENCE [LARGE SCALE GENOMIC DNA]</scope>
    <source>
        <strain evidence="6">R-7</strain>
    </source>
</reference>
<dbReference type="GO" id="GO:0004601">
    <property type="term" value="F:peroxidase activity"/>
    <property type="evidence" value="ECO:0007669"/>
    <property type="project" value="UniProtKB-KW"/>
</dbReference>